<dbReference type="KEGG" id="pox:MB84_31500"/>
<evidence type="ECO:0000313" key="2">
    <source>
        <dbReference type="EMBL" id="ANJ86791.1"/>
    </source>
</evidence>
<evidence type="ECO:0000256" key="1">
    <source>
        <dbReference type="SAM" id="MobiDB-lite"/>
    </source>
</evidence>
<organism evidence="2 3">
    <name type="scientific">Pandoraea oxalativorans</name>
    <dbReference type="NCBI Taxonomy" id="573737"/>
    <lineage>
        <taxon>Bacteria</taxon>
        <taxon>Pseudomonadati</taxon>
        <taxon>Pseudomonadota</taxon>
        <taxon>Betaproteobacteria</taxon>
        <taxon>Burkholderiales</taxon>
        <taxon>Burkholderiaceae</taxon>
        <taxon>Pandoraea</taxon>
    </lineage>
</organism>
<dbReference type="AlphaFoldDB" id="A0A192B151"/>
<keyword evidence="2" id="KW-0614">Plasmid</keyword>
<geneLocation type="plasmid" evidence="2 3">
    <name>pPO70-1</name>
</geneLocation>
<reference evidence="2" key="1">
    <citation type="submission" date="2016-06" db="EMBL/GenBank/DDBJ databases">
        <title>Pandoraea oxalativorans DSM 23570 Genome Sequencing.</title>
        <authorList>
            <person name="Ee R."/>
            <person name="Lim Y.-L."/>
            <person name="Yong D."/>
            <person name="Yin W.-F."/>
            <person name="Chan K.-G."/>
        </authorList>
    </citation>
    <scope>NUCLEOTIDE SEQUENCE</scope>
    <source>
        <strain evidence="2">DSM 23570</strain>
        <plasmid evidence="2">pPO70-1</plasmid>
    </source>
</reference>
<sequence length="73" mass="8031">MLERIADHPADHPADRLDGVPPGNVAQPLPDTAKIEPRSPTTLVRCVNNPIPGTHRVLMLQGRLRSGDFFRQA</sequence>
<feature type="region of interest" description="Disordered" evidence="1">
    <location>
        <begin position="1"/>
        <end position="38"/>
    </location>
</feature>
<accession>A0A192B151</accession>
<feature type="compositionally biased region" description="Basic and acidic residues" evidence="1">
    <location>
        <begin position="1"/>
        <end position="18"/>
    </location>
</feature>
<dbReference type="Proteomes" id="UP000035050">
    <property type="component" value="Plasmid pPO70-1"/>
</dbReference>
<evidence type="ECO:0000313" key="3">
    <source>
        <dbReference type="Proteomes" id="UP000035050"/>
    </source>
</evidence>
<gene>
    <name evidence="2" type="ORF">MB84_31500</name>
</gene>
<protein>
    <submittedName>
        <fullName evidence="2">Uncharacterized protein</fullName>
    </submittedName>
</protein>
<keyword evidence="3" id="KW-1185">Reference proteome</keyword>
<dbReference type="EMBL" id="CP011518">
    <property type="protein sequence ID" value="ANJ86791.1"/>
    <property type="molecule type" value="Genomic_DNA"/>
</dbReference>
<proteinExistence type="predicted"/>
<name>A0A192B151_9BURK</name>